<sequence length="170" mass="19018">MSKKHKIKRVTLIERFANAATVATGSSAAFIIATLVIIVWAVTGPIFKYSDTWQLVINTGTTIITFLMVFLIQKAQNKDSKAVHLKLNELIASHEGASNRMVNIEDLSEEEIEQIHKYYVRLSDLAKKEDDLGCTHTIDAAEFNQRNKTARRHKNSGTKNDTSSNSPKSN</sequence>
<keyword evidence="2" id="KW-1133">Transmembrane helix</keyword>
<keyword evidence="4" id="KW-1185">Reference proteome</keyword>
<dbReference type="Pfam" id="PF04120">
    <property type="entry name" value="Iron_permease"/>
    <property type="match status" value="1"/>
</dbReference>
<organism evidence="3 4">
    <name type="scientific">Mucilaginibacter agri</name>
    <dbReference type="NCBI Taxonomy" id="2695265"/>
    <lineage>
        <taxon>Bacteria</taxon>
        <taxon>Pseudomonadati</taxon>
        <taxon>Bacteroidota</taxon>
        <taxon>Sphingobacteriia</taxon>
        <taxon>Sphingobacteriales</taxon>
        <taxon>Sphingobacteriaceae</taxon>
        <taxon>Mucilaginibacter</taxon>
    </lineage>
</organism>
<reference evidence="3" key="2">
    <citation type="submission" date="2020-10" db="EMBL/GenBank/DDBJ databases">
        <title>Mucilaginibacter sp. nov., isolated from soil.</title>
        <authorList>
            <person name="Jeon C.O."/>
        </authorList>
    </citation>
    <scope>NUCLEOTIDE SEQUENCE</scope>
    <source>
        <strain evidence="3">R11</strain>
    </source>
</reference>
<feature type="transmembrane region" description="Helical" evidence="2">
    <location>
        <begin position="53"/>
        <end position="72"/>
    </location>
</feature>
<accession>A0A966DTV7</accession>
<dbReference type="RefSeq" id="WP_166585786.1">
    <property type="nucleotide sequence ID" value="NZ_WWEO01000042.1"/>
</dbReference>
<evidence type="ECO:0000256" key="1">
    <source>
        <dbReference type="SAM" id="MobiDB-lite"/>
    </source>
</evidence>
<comment type="caution">
    <text evidence="3">The sequence shown here is derived from an EMBL/GenBank/DDBJ whole genome shotgun (WGS) entry which is preliminary data.</text>
</comment>
<keyword evidence="2" id="KW-0472">Membrane</keyword>
<protein>
    <submittedName>
        <fullName evidence="3">Low affinity iron permease family protein</fullName>
    </submittedName>
</protein>
<feature type="transmembrane region" description="Helical" evidence="2">
    <location>
        <begin position="20"/>
        <end position="41"/>
    </location>
</feature>
<evidence type="ECO:0000313" key="4">
    <source>
        <dbReference type="Proteomes" id="UP000638732"/>
    </source>
</evidence>
<dbReference type="AlphaFoldDB" id="A0A966DTV7"/>
<evidence type="ECO:0000313" key="3">
    <source>
        <dbReference type="EMBL" id="NCD69806.1"/>
    </source>
</evidence>
<proteinExistence type="predicted"/>
<reference evidence="3" key="1">
    <citation type="submission" date="2020-01" db="EMBL/GenBank/DDBJ databases">
        <authorList>
            <person name="Seo Y.L."/>
        </authorList>
    </citation>
    <scope>NUCLEOTIDE SEQUENCE</scope>
    <source>
        <strain evidence="3">R11</strain>
    </source>
</reference>
<evidence type="ECO:0000256" key="2">
    <source>
        <dbReference type="SAM" id="Phobius"/>
    </source>
</evidence>
<dbReference type="GO" id="GO:0055085">
    <property type="term" value="P:transmembrane transport"/>
    <property type="evidence" value="ECO:0007669"/>
    <property type="project" value="InterPro"/>
</dbReference>
<dbReference type="EMBL" id="WWEO01000042">
    <property type="protein sequence ID" value="NCD69806.1"/>
    <property type="molecule type" value="Genomic_DNA"/>
</dbReference>
<keyword evidence="2" id="KW-0812">Transmembrane</keyword>
<name>A0A966DTV7_9SPHI</name>
<dbReference type="InterPro" id="IPR007251">
    <property type="entry name" value="Iron_permease_Fet4"/>
</dbReference>
<feature type="compositionally biased region" description="Polar residues" evidence="1">
    <location>
        <begin position="157"/>
        <end position="170"/>
    </location>
</feature>
<dbReference type="Proteomes" id="UP000638732">
    <property type="component" value="Unassembled WGS sequence"/>
</dbReference>
<feature type="region of interest" description="Disordered" evidence="1">
    <location>
        <begin position="143"/>
        <end position="170"/>
    </location>
</feature>
<gene>
    <name evidence="3" type="ORF">GSY63_10610</name>
</gene>